<dbReference type="InterPro" id="IPR024671">
    <property type="entry name" value="Atg22-like"/>
</dbReference>
<keyword evidence="9" id="KW-1185">Reference proteome</keyword>
<feature type="transmembrane region" description="Helical" evidence="6">
    <location>
        <begin position="392"/>
        <end position="410"/>
    </location>
</feature>
<evidence type="ECO:0000256" key="2">
    <source>
        <dbReference type="ARBA" id="ARBA00022448"/>
    </source>
</evidence>
<keyword evidence="5 6" id="KW-0472">Membrane</keyword>
<evidence type="ECO:0000256" key="1">
    <source>
        <dbReference type="ARBA" id="ARBA00004651"/>
    </source>
</evidence>
<dbReference type="GO" id="GO:0005886">
    <property type="term" value="C:plasma membrane"/>
    <property type="evidence" value="ECO:0007669"/>
    <property type="project" value="UniProtKB-SubCell"/>
</dbReference>
<keyword evidence="2" id="KW-0813">Transport</keyword>
<evidence type="ECO:0000313" key="8">
    <source>
        <dbReference type="EMBL" id="PRR81102.1"/>
    </source>
</evidence>
<dbReference type="PANTHER" id="PTHR23519">
    <property type="entry name" value="AUTOPHAGY-RELATED PROTEIN 22"/>
    <property type="match status" value="1"/>
</dbReference>
<dbReference type="Gene3D" id="1.20.1250.20">
    <property type="entry name" value="MFS general substrate transporter like domains"/>
    <property type="match status" value="2"/>
</dbReference>
<dbReference type="Proteomes" id="UP000239471">
    <property type="component" value="Unassembled WGS sequence"/>
</dbReference>
<sequence length="423" mass="46825">MRGLNREEKSWAFYDWANSAYSMIITSTILPIYFKLVAGEGGMSSSDSTAFWGYTISLSTLLVSLLAPILGTIADYKGFKKKFFKLFFGIGIVATVMLILVPTDMPMLLLINYGFTVLGFAGANIFYDAFLVDVTDKSRMDKVSASGFALGYIGSTIPFIISIAIVLLSQNGILPLSLSAACKLTFLITALWWGGFTIPLLKNVNQKYFIEREPRVVKNSFKRLGETFRNLKSNKPIFTFLLAYFFYIDGVDTIIGMATAYGTDLGISMTSLLVILLLTQFVAFPFTLLYGKLSERIGSKKMLFVGIITYTLISIYAYFIKTTVDFWILAMAVGSAQGGIQAISRSYFAKLVPKHRANEFFGFYNIFGKFAAIMGPFLVAVVTQITGQTNKGIISLVILFLIGGLILSRVKEEPLIDIEKAIQ</sequence>
<dbReference type="PANTHER" id="PTHR23519:SF1">
    <property type="entry name" value="AUTOPHAGY-RELATED PROTEIN 22"/>
    <property type="match status" value="1"/>
</dbReference>
<dbReference type="SUPFAM" id="SSF103473">
    <property type="entry name" value="MFS general substrate transporter"/>
    <property type="match status" value="1"/>
</dbReference>
<reference evidence="8 9" key="1">
    <citation type="submission" date="2018-03" db="EMBL/GenBank/DDBJ databases">
        <title>Genome sequence of Clostridium vincentii DSM 10228.</title>
        <authorList>
            <person name="Poehlein A."/>
            <person name="Daniel R."/>
        </authorList>
    </citation>
    <scope>NUCLEOTIDE SEQUENCE [LARGE SCALE GENOMIC DNA]</scope>
    <source>
        <strain evidence="8 9">DSM 10228</strain>
    </source>
</reference>
<organism evidence="8 9">
    <name type="scientific">Clostridium vincentii</name>
    <dbReference type="NCBI Taxonomy" id="52704"/>
    <lineage>
        <taxon>Bacteria</taxon>
        <taxon>Bacillati</taxon>
        <taxon>Bacillota</taxon>
        <taxon>Clostridia</taxon>
        <taxon>Eubacteriales</taxon>
        <taxon>Clostridiaceae</taxon>
        <taxon>Clostridium</taxon>
    </lineage>
</organism>
<dbReference type="EMBL" id="PVXQ01000036">
    <property type="protein sequence ID" value="PRR81102.1"/>
    <property type="molecule type" value="Genomic_DNA"/>
</dbReference>
<accession>A0A2T0BB81</accession>
<evidence type="ECO:0000256" key="4">
    <source>
        <dbReference type="ARBA" id="ARBA00022989"/>
    </source>
</evidence>
<dbReference type="OrthoDB" id="9768783at2"/>
<dbReference type="PROSITE" id="PS50850">
    <property type="entry name" value="MFS"/>
    <property type="match status" value="1"/>
</dbReference>
<evidence type="ECO:0000313" key="9">
    <source>
        <dbReference type="Proteomes" id="UP000239471"/>
    </source>
</evidence>
<evidence type="ECO:0000256" key="5">
    <source>
        <dbReference type="ARBA" id="ARBA00023136"/>
    </source>
</evidence>
<feature type="transmembrane region" description="Helical" evidence="6">
    <location>
        <begin position="20"/>
        <end position="38"/>
    </location>
</feature>
<feature type="transmembrane region" description="Helical" evidence="6">
    <location>
        <begin position="107"/>
        <end position="127"/>
    </location>
</feature>
<gene>
    <name evidence="8" type="primary">mdtG</name>
    <name evidence="8" type="ORF">CLVI_27760</name>
</gene>
<feature type="transmembrane region" description="Helical" evidence="6">
    <location>
        <begin position="267"/>
        <end position="290"/>
    </location>
</feature>
<feature type="transmembrane region" description="Helical" evidence="6">
    <location>
        <begin position="237"/>
        <end position="261"/>
    </location>
</feature>
<dbReference type="GO" id="GO:0022857">
    <property type="term" value="F:transmembrane transporter activity"/>
    <property type="evidence" value="ECO:0007669"/>
    <property type="project" value="InterPro"/>
</dbReference>
<protein>
    <submittedName>
        <fullName evidence="8">Multidrug resistance protein MdtG</fullName>
    </submittedName>
</protein>
<dbReference type="Pfam" id="PF11700">
    <property type="entry name" value="ATG22"/>
    <property type="match status" value="2"/>
</dbReference>
<feature type="transmembrane region" description="Helical" evidence="6">
    <location>
        <begin position="326"/>
        <end position="348"/>
    </location>
</feature>
<feature type="domain" description="Major facilitator superfamily (MFS) profile" evidence="7">
    <location>
        <begin position="236"/>
        <end position="423"/>
    </location>
</feature>
<feature type="transmembrane region" description="Helical" evidence="6">
    <location>
        <begin position="50"/>
        <end position="71"/>
    </location>
</feature>
<dbReference type="InterPro" id="IPR020846">
    <property type="entry name" value="MFS_dom"/>
</dbReference>
<evidence type="ECO:0000259" key="7">
    <source>
        <dbReference type="PROSITE" id="PS50850"/>
    </source>
</evidence>
<dbReference type="InterPro" id="IPR036259">
    <property type="entry name" value="MFS_trans_sf"/>
</dbReference>
<dbReference type="RefSeq" id="WP_106060694.1">
    <property type="nucleotide sequence ID" value="NZ_PVXQ01000036.1"/>
</dbReference>
<comment type="subcellular location">
    <subcellularLocation>
        <location evidence="1">Cell membrane</location>
        <topology evidence="1">Multi-pass membrane protein</topology>
    </subcellularLocation>
</comment>
<proteinExistence type="predicted"/>
<dbReference type="AlphaFoldDB" id="A0A2T0BB81"/>
<dbReference type="InterPro" id="IPR050495">
    <property type="entry name" value="ATG22/LtaA_families"/>
</dbReference>
<keyword evidence="4 6" id="KW-1133">Transmembrane helix</keyword>
<feature type="transmembrane region" description="Helical" evidence="6">
    <location>
        <begin position="360"/>
        <end position="386"/>
    </location>
</feature>
<feature type="transmembrane region" description="Helical" evidence="6">
    <location>
        <begin position="302"/>
        <end position="320"/>
    </location>
</feature>
<comment type="caution">
    <text evidence="8">The sequence shown here is derived from an EMBL/GenBank/DDBJ whole genome shotgun (WGS) entry which is preliminary data.</text>
</comment>
<keyword evidence="3 6" id="KW-0812">Transmembrane</keyword>
<evidence type="ECO:0000256" key="6">
    <source>
        <dbReference type="SAM" id="Phobius"/>
    </source>
</evidence>
<feature type="transmembrane region" description="Helical" evidence="6">
    <location>
        <begin position="148"/>
        <end position="167"/>
    </location>
</feature>
<feature type="transmembrane region" description="Helical" evidence="6">
    <location>
        <begin position="83"/>
        <end position="101"/>
    </location>
</feature>
<name>A0A2T0BB81_9CLOT</name>
<dbReference type="CDD" id="cd17482">
    <property type="entry name" value="MFS_YxiO_like"/>
    <property type="match status" value="1"/>
</dbReference>
<evidence type="ECO:0000256" key="3">
    <source>
        <dbReference type="ARBA" id="ARBA00022692"/>
    </source>
</evidence>